<dbReference type="Pfam" id="PF03721">
    <property type="entry name" value="UDPG_MGDP_dh_N"/>
    <property type="match status" value="1"/>
</dbReference>
<name>A0A9E7I8F9_9LILI</name>
<proteinExistence type="inferred from homology"/>
<dbReference type="InterPro" id="IPR013989">
    <property type="entry name" value="Dev_and_cell_death_domain"/>
</dbReference>
<feature type="binding site" evidence="12">
    <location>
        <begin position="931"/>
        <end position="935"/>
    </location>
    <ligand>
        <name>NAD(+)</name>
        <dbReference type="ChEBI" id="CHEBI:57540"/>
    </ligand>
</feature>
<dbReference type="Gene3D" id="1.10.10.10">
    <property type="entry name" value="Winged helix-like DNA-binding domain superfamily/Winged helix DNA-binding domain"/>
    <property type="match status" value="1"/>
</dbReference>
<dbReference type="Gene3D" id="1.20.5.100">
    <property type="entry name" value="Cytochrome c1, transmembrane anchor, C-terminal"/>
    <property type="match status" value="1"/>
</dbReference>
<evidence type="ECO:0000256" key="6">
    <source>
        <dbReference type="ARBA" id="ARBA00022980"/>
    </source>
</evidence>
<dbReference type="SMART" id="SM01413">
    <property type="entry name" value="Ribosomal_S19e"/>
    <property type="match status" value="1"/>
</dbReference>
<accession>A0A9E7I8F9</accession>
<dbReference type="FunFam" id="1.10.10.10:FF:000118">
    <property type="entry name" value="40S ribosomal protein S19"/>
    <property type="match status" value="1"/>
</dbReference>
<protein>
    <recommendedName>
        <fullName evidence="5">UDP-glucose 6-dehydrogenase</fullName>
        <ecNumber evidence="5">1.1.1.22</ecNumber>
    </recommendedName>
</protein>
<evidence type="ECO:0000256" key="3">
    <source>
        <dbReference type="ARBA" id="ARBA00006601"/>
    </source>
</evidence>
<dbReference type="InterPro" id="IPR001266">
    <property type="entry name" value="Ribosomal_eS19"/>
</dbReference>
<evidence type="ECO:0000256" key="8">
    <source>
        <dbReference type="ARBA" id="ARBA00023027"/>
    </source>
</evidence>
<feature type="compositionally biased region" description="Low complexity" evidence="13">
    <location>
        <begin position="38"/>
        <end position="57"/>
    </location>
</feature>
<dbReference type="GO" id="GO:1990904">
    <property type="term" value="C:ribonucleoprotein complex"/>
    <property type="evidence" value="ECO:0007669"/>
    <property type="project" value="UniProtKB-KW"/>
</dbReference>
<dbReference type="InterPro" id="IPR008927">
    <property type="entry name" value="6-PGluconate_DH-like_C_sf"/>
</dbReference>
<dbReference type="FunFam" id="1.20.5.100:FF:000001">
    <property type="entry name" value="UDP-glucose 6-dehydrogenase"/>
    <property type="match status" value="1"/>
</dbReference>
<dbReference type="Gene3D" id="3.40.50.720">
    <property type="entry name" value="NAD(P)-binding Rossmann-like Domain"/>
    <property type="match status" value="2"/>
</dbReference>
<dbReference type="InterPro" id="IPR014026">
    <property type="entry name" value="UDP-Glc/GDP-Man_DH_dimer"/>
</dbReference>
<dbReference type="PIRSF" id="PIRSF000124">
    <property type="entry name" value="UDPglc_GDPman_dh"/>
    <property type="match status" value="1"/>
</dbReference>
<dbReference type="OrthoDB" id="1920894at2759"/>
<dbReference type="SMART" id="SM00984">
    <property type="entry name" value="UDPG_MGDP_dh_C"/>
    <property type="match status" value="1"/>
</dbReference>
<sequence>MVKRKKKSKNGEAAASSAPPPPLKKIKKNDRRKKNKGAVAAPASASRASPAANNSAPQGKKQQVPVEKSSGFIFMCSGGTKPECYRYQVFGLPKGKKELVEKIKPGTKLFLYDYDLKLLYGVYRAACQGGMDLEPDAFRGGFPAQVKFKIDKDCLPLPETTFKLAIRENYDFKGKFTPQLNSKQVHKLLSLFRPVTLPPEPPPAIHYVENHRTPAHYLPPADPYGSRYLARTPTPERCYISQVPLSAGGPYARLRVVPAVEPGRVLSSFEAAADPYYPVPSVTSYFPAPPAKSYYLAPPADSYHRAPPADQYYRAPPAEPSYRAPLADPSYRALPANPSYRASPAAPPADPSYQAPLVDPSYRAPPAAPPADPSYQAPPADPSYQAPPADPSYRAPPADPYYRAPPADSYYRAPPADPYYRAPPADPYYPAPLADPYYQASSTDQHQVESVRAHYPENPVPSTRIRYRLVPEIIPSDPLLARDYDTVTSREGGLAPQTDRADELYNPDHATSSRVAVSSMPVSSLYSFAGPDKDPLHFHLRRCICVPGQKKNAKEKQRSGGARHMEQAPGAVAKAVKDVSPHEFVKAYSAHLKRSGKLELPEWIDIVKTGRFKELAPYDPDWYYIRAGDGMLFVTASMARKIYLRQGIGVGGFQKIYGGRKRNGSHPPHFCKSSGAIARHILQQLQNVIALRLAPGRAFDPSVVPLHRADNPPSLNLPDDGSVAALVGLATEVQPSQPLCGQRWRLQARVSHPYSFLACGQRQGGGVRRLTERRLRCPSTISDEGATAGPRVRAAGGGERSGLLAAAAGPHVRVAGDCVGGGLLLRGSEILTKLLDVSRALNITNMVKICCIGAGYVGGPTMAVIALKCPSIEVVVVDISASRIAAWNSDQLPIYEPGLDDVVKQCRGKNLFFSTNVEAHVAEADIIFVSVNTPTKTRGLGAGKAADLTYWESAARMIADVSRSDKIVVEKSTVPVKTAEAIEKILTHNSKGVNYQILSNPEFLAEGTAIQDLFRPDRVLIGGRETPEGRRAVQTLKDVYAHWVPEDRILTTNLWSAELSKLAANAFLAQRISSVNAISALCEATGANVSEVAFAVGKDSRIGPKFLNASVGFGGSCFQKDILNLIYICECNGLPEVANYWRQVIKINDYQKSRFVNRVVSSMFNTVSGKKIAVLGFAFKKDTGDTRETPAIDVCKGLLGDKASISIYDPQVTEEQIRRDLAMNKFDWDHPAHLQPTSPAAVKQVSVTWDAYAAAKGAHGVCILTEWDEFRELDYQRIYDNMQKPAFVFDGRNVVDAEKLRVIGFIVYSIGKPLDSWLKDMPAIA</sequence>
<evidence type="ECO:0000256" key="10">
    <source>
        <dbReference type="ARBA" id="ARBA00047473"/>
    </source>
</evidence>
<comment type="catalytic activity">
    <reaction evidence="10">
        <text>UDP-alpha-D-glucose + 2 NAD(+) + H2O = UDP-alpha-D-glucuronate + 2 NADH + 3 H(+)</text>
        <dbReference type="Rhea" id="RHEA:23596"/>
        <dbReference type="ChEBI" id="CHEBI:15377"/>
        <dbReference type="ChEBI" id="CHEBI:15378"/>
        <dbReference type="ChEBI" id="CHEBI:57540"/>
        <dbReference type="ChEBI" id="CHEBI:57945"/>
        <dbReference type="ChEBI" id="CHEBI:58052"/>
        <dbReference type="ChEBI" id="CHEBI:58885"/>
        <dbReference type="EC" id="1.1.1.22"/>
    </reaction>
</comment>
<dbReference type="PIRSF" id="PIRSF500133">
    <property type="entry name" value="UDPglc_DH_euk"/>
    <property type="match status" value="1"/>
</dbReference>
<dbReference type="NCBIfam" id="TIGR03026">
    <property type="entry name" value="NDP-sugDHase"/>
    <property type="match status" value="1"/>
</dbReference>
<dbReference type="InterPro" id="IPR036291">
    <property type="entry name" value="NAD(P)-bd_dom_sf"/>
</dbReference>
<dbReference type="Pfam" id="PF00984">
    <property type="entry name" value="UDPG_MGDP_dh"/>
    <property type="match status" value="1"/>
</dbReference>
<dbReference type="GO" id="GO:0005634">
    <property type="term" value="C:nucleus"/>
    <property type="evidence" value="ECO:0007669"/>
    <property type="project" value="TreeGrafter"/>
</dbReference>
<feature type="binding site" evidence="12">
    <location>
        <begin position="972"/>
        <end position="973"/>
    </location>
    <ligand>
        <name>NAD(+)</name>
        <dbReference type="ChEBI" id="CHEBI:57540"/>
    </ligand>
</feature>
<feature type="compositionally biased region" description="Basic residues" evidence="13">
    <location>
        <begin position="24"/>
        <end position="36"/>
    </location>
</feature>
<feature type="binding site" evidence="12">
    <location>
        <position position="878"/>
    </location>
    <ligand>
        <name>NAD(+)</name>
        <dbReference type="ChEBI" id="CHEBI:57540"/>
    </ligand>
</feature>
<evidence type="ECO:0000256" key="4">
    <source>
        <dbReference type="ARBA" id="ARBA00010014"/>
    </source>
</evidence>
<feature type="domain" description="DCD" evidence="14">
    <location>
        <begin position="67"/>
        <end position="194"/>
    </location>
</feature>
<feature type="compositionally biased region" description="Low complexity" evidence="13">
    <location>
        <begin position="373"/>
        <end position="409"/>
    </location>
</feature>
<evidence type="ECO:0000259" key="14">
    <source>
        <dbReference type="PROSITE" id="PS51222"/>
    </source>
</evidence>
<dbReference type="InterPro" id="IPR014027">
    <property type="entry name" value="UDP-Glc/GDP-Man_DH_C"/>
</dbReference>
<dbReference type="GO" id="GO:0003735">
    <property type="term" value="F:structural constituent of ribosome"/>
    <property type="evidence" value="ECO:0007669"/>
    <property type="project" value="InterPro"/>
</dbReference>
<dbReference type="GO" id="GO:0006412">
    <property type="term" value="P:translation"/>
    <property type="evidence" value="ECO:0007669"/>
    <property type="project" value="InterPro"/>
</dbReference>
<dbReference type="SUPFAM" id="SSF51735">
    <property type="entry name" value="NAD(P)-binding Rossmann-fold domains"/>
    <property type="match status" value="1"/>
</dbReference>
<comment type="pathway">
    <text evidence="2">Nucleotide-sugar biosynthesis; UDP-alpha-D-glucuronate biosynthesis; UDP-alpha-D-glucuronate from UDP-alpha-D-glucose: step 1/1.</text>
</comment>
<feature type="binding site" evidence="12">
    <location>
        <position position="1006"/>
    </location>
    <ligand>
        <name>NAD(+)</name>
        <dbReference type="ChEBI" id="CHEBI:57540"/>
    </ligand>
</feature>
<dbReference type="GO" id="GO:0051287">
    <property type="term" value="F:NAD binding"/>
    <property type="evidence" value="ECO:0007669"/>
    <property type="project" value="InterPro"/>
</dbReference>
<evidence type="ECO:0000256" key="7">
    <source>
        <dbReference type="ARBA" id="ARBA00023002"/>
    </source>
</evidence>
<dbReference type="InterPro" id="IPR017476">
    <property type="entry name" value="UDP-Glc/GDP-Man"/>
</dbReference>
<dbReference type="InterPro" id="IPR001732">
    <property type="entry name" value="UDP-Glc/GDP-Man_DH_N"/>
</dbReference>
<feature type="region of interest" description="Disordered" evidence="13">
    <location>
        <begin position="1"/>
        <end position="64"/>
    </location>
</feature>
<keyword evidence="8 12" id="KW-0520">NAD</keyword>
<evidence type="ECO:0000256" key="1">
    <source>
        <dbReference type="ARBA" id="ARBA00003623"/>
    </source>
</evidence>
<feature type="binding site" evidence="12">
    <location>
        <position position="883"/>
    </location>
    <ligand>
        <name>NAD(+)</name>
        <dbReference type="ChEBI" id="CHEBI:57540"/>
    </ligand>
</feature>
<dbReference type="GO" id="GO:0003979">
    <property type="term" value="F:UDP-glucose 6-dehydrogenase activity"/>
    <property type="evidence" value="ECO:0007669"/>
    <property type="project" value="UniProtKB-EC"/>
</dbReference>
<dbReference type="GO" id="GO:0006024">
    <property type="term" value="P:glycosaminoglycan biosynthetic process"/>
    <property type="evidence" value="ECO:0007669"/>
    <property type="project" value="TreeGrafter"/>
</dbReference>
<comment type="similarity">
    <text evidence="4">Belongs to the eukaryotic ribosomal protein eS19 family.</text>
</comment>
<dbReference type="Pfam" id="PF03720">
    <property type="entry name" value="UDPG_MGDP_dh_C"/>
    <property type="match status" value="1"/>
</dbReference>
<feature type="binding site" evidence="12">
    <location>
        <begin position="853"/>
        <end position="858"/>
    </location>
    <ligand>
        <name>NAD(+)</name>
        <dbReference type="ChEBI" id="CHEBI:57540"/>
    </ligand>
</feature>
<dbReference type="EMBL" id="CP097511">
    <property type="protein sequence ID" value="URE44593.1"/>
    <property type="molecule type" value="Genomic_DNA"/>
</dbReference>
<feature type="region of interest" description="Disordered" evidence="13">
    <location>
        <begin position="307"/>
        <end position="409"/>
    </location>
</feature>
<dbReference type="GO" id="GO:0005840">
    <property type="term" value="C:ribosome"/>
    <property type="evidence" value="ECO:0007669"/>
    <property type="project" value="UniProtKB-KW"/>
</dbReference>
<dbReference type="PROSITE" id="PS51222">
    <property type="entry name" value="DCD"/>
    <property type="match status" value="1"/>
</dbReference>
<dbReference type="InterPro" id="IPR036390">
    <property type="entry name" value="WH_DNA-bd_sf"/>
</dbReference>
<dbReference type="EC" id="1.1.1.22" evidence="5"/>
<dbReference type="PANTHER" id="PTHR11374:SF44">
    <property type="entry name" value="UDP-GLUCOSE 6-DEHYDROGENASE 2"/>
    <property type="match status" value="1"/>
</dbReference>
<feature type="binding site" evidence="12">
    <location>
        <position position="1187"/>
    </location>
    <ligand>
        <name>NAD(+)</name>
        <dbReference type="ChEBI" id="CHEBI:57540"/>
    </ligand>
</feature>
<organism evidence="15 16">
    <name type="scientific">Musa troglodytarum</name>
    <name type="common">fe'i banana</name>
    <dbReference type="NCBI Taxonomy" id="320322"/>
    <lineage>
        <taxon>Eukaryota</taxon>
        <taxon>Viridiplantae</taxon>
        <taxon>Streptophyta</taxon>
        <taxon>Embryophyta</taxon>
        <taxon>Tracheophyta</taxon>
        <taxon>Spermatophyta</taxon>
        <taxon>Magnoliopsida</taxon>
        <taxon>Liliopsida</taxon>
        <taxon>Zingiberales</taxon>
        <taxon>Musaceae</taxon>
        <taxon>Musa</taxon>
    </lineage>
</organism>
<dbReference type="Pfam" id="PF01090">
    <property type="entry name" value="Ribosomal_S19e"/>
    <property type="match status" value="1"/>
</dbReference>
<dbReference type="PROSITE" id="PS00628">
    <property type="entry name" value="RIBOSOMAL_S19E"/>
    <property type="match status" value="1"/>
</dbReference>
<keyword evidence="6" id="KW-0689">Ribosomal protein</keyword>
<feature type="compositionally biased region" description="Low complexity" evidence="13">
    <location>
        <begin position="335"/>
        <end position="344"/>
    </location>
</feature>
<evidence type="ECO:0000256" key="9">
    <source>
        <dbReference type="ARBA" id="ARBA00023274"/>
    </source>
</evidence>
<dbReference type="SUPFAM" id="SSF48179">
    <property type="entry name" value="6-phosphogluconate dehydrogenase C-terminal domain-like"/>
    <property type="match status" value="1"/>
</dbReference>
<comment type="similarity">
    <text evidence="3">Belongs to the UDP-glucose/GDP-mannose dehydrogenase family.</text>
</comment>
<dbReference type="SMART" id="SM00767">
    <property type="entry name" value="DCD"/>
    <property type="match status" value="1"/>
</dbReference>
<feature type="active site" description="Nucleophile" evidence="11">
    <location>
        <position position="1117"/>
    </location>
</feature>
<evidence type="ECO:0000256" key="13">
    <source>
        <dbReference type="SAM" id="MobiDB-lite"/>
    </source>
</evidence>
<dbReference type="Proteomes" id="UP001055439">
    <property type="component" value="Chromosome 9"/>
</dbReference>
<dbReference type="SUPFAM" id="SSF52413">
    <property type="entry name" value="UDP-glucose/GDP-mannose dehydrogenase C-terminal domain"/>
    <property type="match status" value="1"/>
</dbReference>
<keyword evidence="7" id="KW-0560">Oxidoreductase</keyword>
<keyword evidence="9" id="KW-0687">Ribonucleoprotein</keyword>
<feature type="compositionally biased region" description="Low complexity" evidence="13">
    <location>
        <begin position="351"/>
        <end position="365"/>
    </location>
</feature>
<evidence type="ECO:0000256" key="5">
    <source>
        <dbReference type="ARBA" id="ARBA00012954"/>
    </source>
</evidence>
<evidence type="ECO:0000313" key="16">
    <source>
        <dbReference type="Proteomes" id="UP001055439"/>
    </source>
</evidence>
<dbReference type="InterPro" id="IPR018277">
    <property type="entry name" value="Ribosomal_eS19_CS"/>
</dbReference>
<dbReference type="SUPFAM" id="SSF46785">
    <property type="entry name" value="Winged helix' DNA-binding domain"/>
    <property type="match status" value="1"/>
</dbReference>
<evidence type="ECO:0000256" key="12">
    <source>
        <dbReference type="PIRSR" id="PIRSR500133-3"/>
    </source>
</evidence>
<dbReference type="FunFam" id="3.40.50.720:FF:000089">
    <property type="entry name" value="UDP-glucose 6-dehydrogenase"/>
    <property type="match status" value="1"/>
</dbReference>
<evidence type="ECO:0000313" key="15">
    <source>
        <dbReference type="EMBL" id="URE44593.1"/>
    </source>
</evidence>
<reference evidence="15" key="1">
    <citation type="submission" date="2022-05" db="EMBL/GenBank/DDBJ databases">
        <title>The Musa troglodytarum L. genome provides insights into the mechanism of non-climacteric behaviour and enrichment of carotenoids.</title>
        <authorList>
            <person name="Wang J."/>
        </authorList>
    </citation>
    <scope>NUCLEOTIDE SEQUENCE</scope>
    <source>
        <tissue evidence="15">Leaf</tissue>
    </source>
</reference>
<dbReference type="GO" id="GO:0006065">
    <property type="term" value="P:UDP-glucuronate biosynthetic process"/>
    <property type="evidence" value="ECO:0007669"/>
    <property type="project" value="UniProtKB-ARBA"/>
</dbReference>
<evidence type="ECO:0000256" key="11">
    <source>
        <dbReference type="PIRSR" id="PIRSR500133-1"/>
    </source>
</evidence>
<dbReference type="FunFam" id="3.40.50.720:FF:000032">
    <property type="entry name" value="UDP-glucose 6-dehydrogenase"/>
    <property type="match status" value="1"/>
</dbReference>
<gene>
    <name evidence="15" type="ORF">MUK42_15128</name>
</gene>
<dbReference type="InterPro" id="IPR036220">
    <property type="entry name" value="UDP-Glc/GDP-Man_DH_C_sf"/>
</dbReference>
<dbReference type="InterPro" id="IPR028356">
    <property type="entry name" value="UDPglc_DH_euk"/>
</dbReference>
<dbReference type="Pfam" id="PF10539">
    <property type="entry name" value="Dev_Cell_Death"/>
    <property type="match status" value="1"/>
</dbReference>
<dbReference type="PANTHER" id="PTHR11374">
    <property type="entry name" value="UDP-GLUCOSE DEHYDROGENASE/UDP-MANNAC DEHYDROGENASE"/>
    <property type="match status" value="1"/>
</dbReference>
<comment type="function">
    <text evidence="1">Involved in the biosynthesis of UDP-glucuronic acid (UDP-GlcA), providing nucleotide sugars for cell-wall polymers.</text>
</comment>
<dbReference type="InterPro" id="IPR036388">
    <property type="entry name" value="WH-like_DNA-bd_sf"/>
</dbReference>
<feature type="binding site" evidence="12">
    <location>
        <begin position="1117"/>
        <end position="1120"/>
    </location>
    <ligand>
        <name>NAD(+)</name>
        <dbReference type="ChEBI" id="CHEBI:57540"/>
    </ligand>
</feature>
<keyword evidence="16" id="KW-1185">Reference proteome</keyword>
<evidence type="ECO:0000256" key="2">
    <source>
        <dbReference type="ARBA" id="ARBA00004701"/>
    </source>
</evidence>